<dbReference type="RefSeq" id="WP_382386927.1">
    <property type="nucleotide sequence ID" value="NZ_JBHLWI010000016.1"/>
</dbReference>
<reference evidence="2 3" key="1">
    <citation type="submission" date="2024-09" db="EMBL/GenBank/DDBJ databases">
        <authorList>
            <person name="Sun Q."/>
            <person name="Mori K."/>
        </authorList>
    </citation>
    <scope>NUCLEOTIDE SEQUENCE [LARGE SCALE GENOMIC DNA]</scope>
    <source>
        <strain evidence="2 3">CCM 7650</strain>
    </source>
</reference>
<comment type="caution">
    <text evidence="2">The sequence shown here is derived from an EMBL/GenBank/DDBJ whole genome shotgun (WGS) entry which is preliminary data.</text>
</comment>
<keyword evidence="3" id="KW-1185">Reference proteome</keyword>
<sequence>MKKLLQIAALLLLIYSYAFAKTSTEPLDSIEEIVSVFQSGSSKELAKFFDQGIDININGNQGDYSRSQAELVMRDFFRKFPPMGFQLVHKGSNSDQVINYIGNYESEDGVFRVFIRGKREEGEIKVYSLDIVKGANKN</sequence>
<name>A0ABV6FS92_9BACT</name>
<organism evidence="2 3">
    <name type="scientific">Fontibacter flavus</name>
    <dbReference type="NCBI Taxonomy" id="654838"/>
    <lineage>
        <taxon>Bacteria</taxon>
        <taxon>Pseudomonadati</taxon>
        <taxon>Bacteroidota</taxon>
        <taxon>Cytophagia</taxon>
        <taxon>Cytophagales</taxon>
        <taxon>Cyclobacteriaceae</taxon>
        <taxon>Fontibacter</taxon>
    </lineage>
</organism>
<dbReference type="InterPro" id="IPR031977">
    <property type="entry name" value="DUF4783"/>
</dbReference>
<protein>
    <submittedName>
        <fullName evidence="2">DUF4783 domain-containing protein</fullName>
    </submittedName>
</protein>
<feature type="signal peptide" evidence="1">
    <location>
        <begin position="1"/>
        <end position="20"/>
    </location>
</feature>
<accession>A0ABV6FS92</accession>
<evidence type="ECO:0000313" key="3">
    <source>
        <dbReference type="Proteomes" id="UP001589797"/>
    </source>
</evidence>
<dbReference type="Proteomes" id="UP001589797">
    <property type="component" value="Unassembled WGS sequence"/>
</dbReference>
<feature type="chain" id="PRO_5045690801" evidence="1">
    <location>
        <begin position="21"/>
        <end position="138"/>
    </location>
</feature>
<evidence type="ECO:0000313" key="2">
    <source>
        <dbReference type="EMBL" id="MFC0262482.1"/>
    </source>
</evidence>
<dbReference type="Gene3D" id="3.10.450.50">
    <property type="match status" value="1"/>
</dbReference>
<evidence type="ECO:0000256" key="1">
    <source>
        <dbReference type="SAM" id="SignalP"/>
    </source>
</evidence>
<dbReference type="Pfam" id="PF16022">
    <property type="entry name" value="DUF4783"/>
    <property type="match status" value="1"/>
</dbReference>
<dbReference type="EMBL" id="JBHLWI010000016">
    <property type="protein sequence ID" value="MFC0262482.1"/>
    <property type="molecule type" value="Genomic_DNA"/>
</dbReference>
<gene>
    <name evidence="2" type="ORF">ACFFIP_07275</name>
</gene>
<keyword evidence="1" id="KW-0732">Signal</keyword>
<proteinExistence type="predicted"/>